<comment type="caution">
    <text evidence="5">The sequence shown here is derived from an EMBL/GenBank/DDBJ whole genome shotgun (WGS) entry which is preliminary data.</text>
</comment>
<name>A0A1F5S457_9BACT</name>
<dbReference type="InterPro" id="IPR002661">
    <property type="entry name" value="Ribosome_recyc_fac"/>
</dbReference>
<dbReference type="Gene3D" id="1.10.132.20">
    <property type="entry name" value="Ribosome-recycling factor"/>
    <property type="match status" value="1"/>
</dbReference>
<dbReference type="HAMAP" id="MF_00040">
    <property type="entry name" value="RRF"/>
    <property type="match status" value="1"/>
</dbReference>
<dbReference type="GO" id="GO:0005737">
    <property type="term" value="C:cytoplasm"/>
    <property type="evidence" value="ECO:0007669"/>
    <property type="project" value="UniProtKB-SubCell"/>
</dbReference>
<protein>
    <recommendedName>
        <fullName evidence="3">Ribosome-recycling factor</fullName>
        <shortName evidence="3">RRF</shortName>
    </recommendedName>
    <alternativeName>
        <fullName evidence="3">Ribosome-releasing factor</fullName>
    </alternativeName>
</protein>
<evidence type="ECO:0000259" key="4">
    <source>
        <dbReference type="Pfam" id="PF01765"/>
    </source>
</evidence>
<dbReference type="GO" id="GO:0006415">
    <property type="term" value="P:translational termination"/>
    <property type="evidence" value="ECO:0007669"/>
    <property type="project" value="UniProtKB-UniRule"/>
</dbReference>
<evidence type="ECO:0000256" key="1">
    <source>
        <dbReference type="ARBA" id="ARBA00005912"/>
    </source>
</evidence>
<dbReference type="Pfam" id="PF01765">
    <property type="entry name" value="RRF"/>
    <property type="match status" value="1"/>
</dbReference>
<dbReference type="PANTHER" id="PTHR20982:SF3">
    <property type="entry name" value="MITOCHONDRIAL RIBOSOME RECYCLING FACTOR PSEUDO 1"/>
    <property type="match status" value="1"/>
</dbReference>
<organism evidence="5 6">
    <name type="scientific">Candidatus Falkowbacteria bacterium RBG_13_39_14</name>
    <dbReference type="NCBI Taxonomy" id="1797985"/>
    <lineage>
        <taxon>Bacteria</taxon>
        <taxon>Candidatus Falkowiibacteriota</taxon>
    </lineage>
</organism>
<evidence type="ECO:0000256" key="3">
    <source>
        <dbReference type="HAMAP-Rule" id="MF_00040"/>
    </source>
</evidence>
<dbReference type="Proteomes" id="UP000178323">
    <property type="component" value="Unassembled WGS sequence"/>
</dbReference>
<dbReference type="FunFam" id="3.30.1360.40:FF:000001">
    <property type="entry name" value="Ribosome-recycling factor"/>
    <property type="match status" value="1"/>
</dbReference>
<dbReference type="InterPro" id="IPR023584">
    <property type="entry name" value="Ribosome_recyc_fac_dom"/>
</dbReference>
<dbReference type="GO" id="GO:0043023">
    <property type="term" value="F:ribosomal large subunit binding"/>
    <property type="evidence" value="ECO:0007669"/>
    <property type="project" value="TreeGrafter"/>
</dbReference>
<dbReference type="InterPro" id="IPR036191">
    <property type="entry name" value="RRF_sf"/>
</dbReference>
<dbReference type="NCBIfam" id="TIGR00496">
    <property type="entry name" value="frr"/>
    <property type="match status" value="1"/>
</dbReference>
<accession>A0A1F5S457</accession>
<comment type="function">
    <text evidence="3">Responsible for the release of ribosomes from messenger RNA at the termination of protein biosynthesis. May increase the efficiency of translation by recycling ribosomes from one round of translation to another.</text>
</comment>
<dbReference type="EMBL" id="MFFS01000061">
    <property type="protein sequence ID" value="OGF21477.1"/>
    <property type="molecule type" value="Genomic_DNA"/>
</dbReference>
<reference evidence="5 6" key="1">
    <citation type="journal article" date="2016" name="Nat. Commun.">
        <title>Thousands of microbial genomes shed light on interconnected biogeochemical processes in an aquifer system.</title>
        <authorList>
            <person name="Anantharaman K."/>
            <person name="Brown C.T."/>
            <person name="Hug L.A."/>
            <person name="Sharon I."/>
            <person name="Castelle C.J."/>
            <person name="Probst A.J."/>
            <person name="Thomas B.C."/>
            <person name="Singh A."/>
            <person name="Wilkins M.J."/>
            <person name="Karaoz U."/>
            <person name="Brodie E.L."/>
            <person name="Williams K.H."/>
            <person name="Hubbard S.S."/>
            <person name="Banfield J.F."/>
        </authorList>
    </citation>
    <scope>NUCLEOTIDE SEQUENCE [LARGE SCALE GENOMIC DNA]</scope>
</reference>
<evidence type="ECO:0000313" key="5">
    <source>
        <dbReference type="EMBL" id="OGF21477.1"/>
    </source>
</evidence>
<dbReference type="STRING" id="1797985.A2Y83_00310"/>
<sequence length="184" mass="21035">MSQIISEHNDEFNKVIEHFKTEISSLKTGRATPLLVENILVESYGAKMPLKQVASIGVPEPRCILIEPWDKSIIKEIEKSIINAGVGLNPKNEGQQLRISIQPLTEEDRKNLVKILNQKAEVARISIRGLRDKVKDNIQQMEKGKEITEDDRFRLQKELDEFTGDYNEKIKEVAEKKEGEINTI</sequence>
<feature type="domain" description="Ribosome recycling factor" evidence="4">
    <location>
        <begin position="19"/>
        <end position="181"/>
    </location>
</feature>
<keyword evidence="3" id="KW-0963">Cytoplasm</keyword>
<keyword evidence="2 3" id="KW-0648">Protein biosynthesis</keyword>
<dbReference type="PANTHER" id="PTHR20982">
    <property type="entry name" value="RIBOSOME RECYCLING FACTOR"/>
    <property type="match status" value="1"/>
</dbReference>
<dbReference type="Gene3D" id="3.30.1360.40">
    <property type="match status" value="1"/>
</dbReference>
<dbReference type="AlphaFoldDB" id="A0A1F5S457"/>
<comment type="subcellular location">
    <subcellularLocation>
        <location evidence="3">Cytoplasm</location>
    </subcellularLocation>
</comment>
<dbReference type="SUPFAM" id="SSF55194">
    <property type="entry name" value="Ribosome recycling factor, RRF"/>
    <property type="match status" value="1"/>
</dbReference>
<evidence type="ECO:0000313" key="6">
    <source>
        <dbReference type="Proteomes" id="UP000178323"/>
    </source>
</evidence>
<gene>
    <name evidence="3" type="primary">frr</name>
    <name evidence="5" type="ORF">A2Y83_00310</name>
</gene>
<proteinExistence type="inferred from homology"/>
<comment type="similarity">
    <text evidence="1 3">Belongs to the RRF family.</text>
</comment>
<evidence type="ECO:0000256" key="2">
    <source>
        <dbReference type="ARBA" id="ARBA00022917"/>
    </source>
</evidence>